<feature type="coiled-coil region" evidence="1">
    <location>
        <begin position="20"/>
        <end position="47"/>
    </location>
</feature>
<keyword evidence="1" id="KW-0175">Coiled coil</keyword>
<reference evidence="2 3" key="1">
    <citation type="submission" date="2021-04" db="EMBL/GenBank/DDBJ databases">
        <title>The genome sequence of type strain Ideonella paludis KCTC 32238.</title>
        <authorList>
            <person name="Liu Y."/>
        </authorList>
    </citation>
    <scope>NUCLEOTIDE SEQUENCE [LARGE SCALE GENOMIC DNA]</scope>
    <source>
        <strain evidence="2 3">KCTC 32238</strain>
    </source>
</reference>
<keyword evidence="3" id="KW-1185">Reference proteome</keyword>
<protein>
    <recommendedName>
        <fullName evidence="4">Chemotaxis protein CheZ</fullName>
    </recommendedName>
</protein>
<evidence type="ECO:0000313" key="2">
    <source>
        <dbReference type="EMBL" id="MBQ0935671.1"/>
    </source>
</evidence>
<dbReference type="RefSeq" id="WP_210808811.1">
    <property type="nucleotide sequence ID" value="NZ_JAGQDG010000003.1"/>
</dbReference>
<comment type="caution">
    <text evidence="2">The sequence shown here is derived from an EMBL/GenBank/DDBJ whole genome shotgun (WGS) entry which is preliminary data.</text>
</comment>
<dbReference type="Proteomes" id="UP000672097">
    <property type="component" value="Unassembled WGS sequence"/>
</dbReference>
<proteinExistence type="predicted"/>
<gene>
    <name evidence="2" type="ORF">KAK11_10050</name>
</gene>
<dbReference type="EMBL" id="JAGQDG010000003">
    <property type="protein sequence ID" value="MBQ0935671.1"/>
    <property type="molecule type" value="Genomic_DNA"/>
</dbReference>
<evidence type="ECO:0000256" key="1">
    <source>
        <dbReference type="SAM" id="Coils"/>
    </source>
</evidence>
<name>A0ABS5DX10_9BURK</name>
<organism evidence="2 3">
    <name type="scientific">Ideonella paludis</name>
    <dbReference type="NCBI Taxonomy" id="1233411"/>
    <lineage>
        <taxon>Bacteria</taxon>
        <taxon>Pseudomonadati</taxon>
        <taxon>Pseudomonadota</taxon>
        <taxon>Betaproteobacteria</taxon>
        <taxon>Burkholderiales</taxon>
        <taxon>Sphaerotilaceae</taxon>
        <taxon>Ideonella</taxon>
    </lineage>
</organism>
<sequence length="153" mass="16860">MHNLDAGVPEPPDKHAMLVATDLQDHLMVASNDLERLQRLLDDASESLSGHFYSATDHIQRLLRAAAMQSVDDGGQMHEAMRDLAGAITALQFHDMATQLISHTQRRLRGCADRIAREAMGDDEDGETIVEEIPTKPNPVTQDEMDAGSVDLF</sequence>
<evidence type="ECO:0008006" key="4">
    <source>
        <dbReference type="Google" id="ProtNLM"/>
    </source>
</evidence>
<accession>A0ABS5DX10</accession>
<evidence type="ECO:0000313" key="3">
    <source>
        <dbReference type="Proteomes" id="UP000672097"/>
    </source>
</evidence>